<keyword evidence="14 18" id="KW-0520">NAD</keyword>
<gene>
    <name evidence="18 21" type="primary">aroB</name>
    <name evidence="21" type="ORF">HYG85_22700</name>
</gene>
<evidence type="ECO:0000256" key="3">
    <source>
        <dbReference type="ARBA" id="ARBA00001947"/>
    </source>
</evidence>
<dbReference type="Pfam" id="PF01761">
    <property type="entry name" value="DHQ_synthase"/>
    <property type="match status" value="1"/>
</dbReference>
<dbReference type="PANTHER" id="PTHR43622:SF7">
    <property type="entry name" value="3-DEHYDROQUINATE SYNTHASE, CHLOROPLASTIC"/>
    <property type="match status" value="1"/>
</dbReference>
<keyword evidence="16 18" id="KW-0456">Lyase</keyword>
<dbReference type="Gene3D" id="1.20.1090.10">
    <property type="entry name" value="Dehydroquinate synthase-like - alpha domain"/>
    <property type="match status" value="1"/>
</dbReference>
<feature type="binding site" evidence="18">
    <location>
        <begin position="130"/>
        <end position="131"/>
    </location>
    <ligand>
        <name>NAD(+)</name>
        <dbReference type="ChEBI" id="CHEBI:57540"/>
    </ligand>
</feature>
<evidence type="ECO:0000256" key="1">
    <source>
        <dbReference type="ARBA" id="ARBA00001393"/>
    </source>
</evidence>
<dbReference type="SUPFAM" id="SSF56796">
    <property type="entry name" value="Dehydroquinate synthase-like"/>
    <property type="match status" value="1"/>
</dbReference>
<comment type="similarity">
    <text evidence="6 18">Belongs to the sugar phosphate cyclases superfamily. Dehydroquinate synthase family.</text>
</comment>
<sequence length="359" mass="40402">MKRIEVNTKTNNYNIIISNNFDSLQEHLSKVGMDNKKVCIITDDNVSKLYLDNLCNIISKITDELSYLVIPHGEANKNLDTINTIYKKMIEEKLDRESYLIALGGGVTGDMVGYASATYMRGNKFIQIPTTLLSQVDSSIGGKTGVDFDGYKNIIGAFHQPELVYINTSTLMTLPKKEISAGMGEVIKHGLIASKEYFNYIRANSSKIMNLDNEIMEQLIYESCVIKSKVVSMDEKEKGVRATLNFGHTIGHAVERLFDFNLLHGECVGLGMVSAAYLSYLLKQIDSSELDDIKACIQSFDLPIKIDKLNELDIYNELYHDKKTKNNELNFILLNGVGSCEIRDDLDKEDIMKAIKYIL</sequence>
<dbReference type="GO" id="GO:0008652">
    <property type="term" value="P:amino acid biosynthetic process"/>
    <property type="evidence" value="ECO:0007669"/>
    <property type="project" value="UniProtKB-KW"/>
</dbReference>
<comment type="cofactor">
    <cofactor evidence="2 18">
        <name>NAD(+)</name>
        <dbReference type="ChEBI" id="CHEBI:57540"/>
    </cofactor>
</comment>
<dbReference type="CDD" id="cd08195">
    <property type="entry name" value="DHQS"/>
    <property type="match status" value="1"/>
</dbReference>
<dbReference type="KEGG" id="vgu:HYG85_22700"/>
<accession>A0A8J8SE57</accession>
<feature type="binding site" evidence="18">
    <location>
        <position position="264"/>
    </location>
    <ligand>
        <name>Zn(2+)</name>
        <dbReference type="ChEBI" id="CHEBI:29105"/>
    </ligand>
</feature>
<evidence type="ECO:0000256" key="11">
    <source>
        <dbReference type="ARBA" id="ARBA00022723"/>
    </source>
</evidence>
<evidence type="ECO:0000256" key="15">
    <source>
        <dbReference type="ARBA" id="ARBA00023141"/>
    </source>
</evidence>
<evidence type="ECO:0000256" key="6">
    <source>
        <dbReference type="ARBA" id="ARBA00005412"/>
    </source>
</evidence>
<evidence type="ECO:0000256" key="2">
    <source>
        <dbReference type="ARBA" id="ARBA00001911"/>
    </source>
</evidence>
<comment type="subcellular location">
    <subcellularLocation>
        <location evidence="4 18">Cytoplasm</location>
    </subcellularLocation>
</comment>
<dbReference type="InterPro" id="IPR030963">
    <property type="entry name" value="DHQ_synth_fam"/>
</dbReference>
<evidence type="ECO:0000259" key="20">
    <source>
        <dbReference type="Pfam" id="PF24621"/>
    </source>
</evidence>
<dbReference type="InterPro" id="IPR016037">
    <property type="entry name" value="DHQ_synth_AroB"/>
</dbReference>
<evidence type="ECO:0000256" key="14">
    <source>
        <dbReference type="ARBA" id="ARBA00023027"/>
    </source>
</evidence>
<feature type="domain" description="3-dehydroquinate synthase C-terminal" evidence="20">
    <location>
        <begin position="182"/>
        <end position="324"/>
    </location>
</feature>
<evidence type="ECO:0000256" key="13">
    <source>
        <dbReference type="ARBA" id="ARBA00022833"/>
    </source>
</evidence>
<dbReference type="AlphaFoldDB" id="A0A8J8SE57"/>
<feature type="domain" description="3-dehydroquinate synthase N-terminal" evidence="19">
    <location>
        <begin position="68"/>
        <end position="180"/>
    </location>
</feature>
<dbReference type="GO" id="GO:0000166">
    <property type="term" value="F:nucleotide binding"/>
    <property type="evidence" value="ECO:0007669"/>
    <property type="project" value="UniProtKB-KW"/>
</dbReference>
<organism evidence="21 22">
    <name type="scientific">Vallitalea guaymasensis</name>
    <dbReference type="NCBI Taxonomy" id="1185412"/>
    <lineage>
        <taxon>Bacteria</taxon>
        <taxon>Bacillati</taxon>
        <taxon>Bacillota</taxon>
        <taxon>Clostridia</taxon>
        <taxon>Lachnospirales</taxon>
        <taxon>Vallitaleaceae</taxon>
        <taxon>Vallitalea</taxon>
    </lineage>
</organism>
<feature type="binding site" evidence="18">
    <location>
        <begin position="106"/>
        <end position="110"/>
    </location>
    <ligand>
        <name>NAD(+)</name>
        <dbReference type="ChEBI" id="CHEBI:57540"/>
    </ligand>
</feature>
<evidence type="ECO:0000256" key="10">
    <source>
        <dbReference type="ARBA" id="ARBA00022605"/>
    </source>
</evidence>
<dbReference type="InterPro" id="IPR050071">
    <property type="entry name" value="Dehydroquinate_synthase"/>
</dbReference>
<evidence type="ECO:0000256" key="7">
    <source>
        <dbReference type="ARBA" id="ARBA00013031"/>
    </source>
</evidence>
<evidence type="ECO:0000256" key="18">
    <source>
        <dbReference type="HAMAP-Rule" id="MF_00110"/>
    </source>
</evidence>
<dbReference type="GO" id="GO:0005737">
    <property type="term" value="C:cytoplasm"/>
    <property type="evidence" value="ECO:0007669"/>
    <property type="project" value="UniProtKB-SubCell"/>
</dbReference>
<evidence type="ECO:0000256" key="5">
    <source>
        <dbReference type="ARBA" id="ARBA00004661"/>
    </source>
</evidence>
<keyword evidence="22" id="KW-1185">Reference proteome</keyword>
<dbReference type="Gene3D" id="3.40.50.1970">
    <property type="match status" value="1"/>
</dbReference>
<dbReference type="PANTHER" id="PTHR43622">
    <property type="entry name" value="3-DEHYDROQUINATE SYNTHASE"/>
    <property type="match status" value="1"/>
</dbReference>
<evidence type="ECO:0000313" key="22">
    <source>
        <dbReference type="Proteomes" id="UP000677305"/>
    </source>
</evidence>
<keyword evidence="17 18" id="KW-0170">Cobalt</keyword>
<evidence type="ECO:0000256" key="4">
    <source>
        <dbReference type="ARBA" id="ARBA00004496"/>
    </source>
</evidence>
<reference evidence="21 22" key="1">
    <citation type="submission" date="2020-07" db="EMBL/GenBank/DDBJ databases">
        <title>Vallitalea guaymasensis genome.</title>
        <authorList>
            <person name="Postec A."/>
        </authorList>
    </citation>
    <scope>NUCLEOTIDE SEQUENCE [LARGE SCALE GENOMIC DNA]</scope>
    <source>
        <strain evidence="21 22">Ra1766G1</strain>
    </source>
</reference>
<dbReference type="NCBIfam" id="TIGR01357">
    <property type="entry name" value="aroB"/>
    <property type="match status" value="1"/>
</dbReference>
<keyword evidence="10 18" id="KW-0028">Amino-acid biosynthesis</keyword>
<keyword evidence="13 18" id="KW-0862">Zinc</keyword>
<evidence type="ECO:0000313" key="21">
    <source>
        <dbReference type="EMBL" id="QUH31583.1"/>
    </source>
</evidence>
<dbReference type="GO" id="GO:0003856">
    <property type="term" value="F:3-dehydroquinate synthase activity"/>
    <property type="evidence" value="ECO:0007669"/>
    <property type="project" value="UniProtKB-UniRule"/>
</dbReference>
<dbReference type="GO" id="GO:0009073">
    <property type="term" value="P:aromatic amino acid family biosynthetic process"/>
    <property type="evidence" value="ECO:0007669"/>
    <property type="project" value="UniProtKB-KW"/>
</dbReference>
<evidence type="ECO:0000256" key="17">
    <source>
        <dbReference type="ARBA" id="ARBA00023285"/>
    </source>
</evidence>
<comment type="caution">
    <text evidence="18">Lacks conserved residue(s) required for the propagation of feature annotation.</text>
</comment>
<feature type="binding site" evidence="18">
    <location>
        <begin position="170"/>
        <end position="173"/>
    </location>
    <ligand>
        <name>NAD(+)</name>
        <dbReference type="ChEBI" id="CHEBI:57540"/>
    </ligand>
</feature>
<keyword evidence="15 18" id="KW-0057">Aromatic amino acid biosynthesis</keyword>
<comment type="cofactor">
    <cofactor evidence="18">
        <name>Co(2+)</name>
        <dbReference type="ChEBI" id="CHEBI:48828"/>
    </cofactor>
    <cofactor evidence="18">
        <name>Zn(2+)</name>
        <dbReference type="ChEBI" id="CHEBI:29105"/>
    </cofactor>
    <text evidence="18">Binds 1 divalent metal cation per subunit. Can use either Co(2+) or Zn(2+).</text>
</comment>
<dbReference type="GO" id="GO:0046872">
    <property type="term" value="F:metal ion binding"/>
    <property type="evidence" value="ECO:0007669"/>
    <property type="project" value="UniProtKB-KW"/>
</dbReference>
<evidence type="ECO:0000259" key="19">
    <source>
        <dbReference type="Pfam" id="PF01761"/>
    </source>
</evidence>
<dbReference type="InterPro" id="IPR030960">
    <property type="entry name" value="DHQS/DOIS_N"/>
</dbReference>
<dbReference type="EC" id="4.2.3.4" evidence="7 18"/>
<feature type="binding site" evidence="18">
    <location>
        <position position="143"/>
    </location>
    <ligand>
        <name>NAD(+)</name>
        <dbReference type="ChEBI" id="CHEBI:57540"/>
    </ligand>
</feature>
<feature type="binding site" evidence="18">
    <location>
        <position position="248"/>
    </location>
    <ligand>
        <name>Zn(2+)</name>
        <dbReference type="ChEBI" id="CHEBI:29105"/>
    </ligand>
</feature>
<evidence type="ECO:0000256" key="16">
    <source>
        <dbReference type="ARBA" id="ARBA00023239"/>
    </source>
</evidence>
<dbReference type="UniPathway" id="UPA00053">
    <property type="reaction ID" value="UER00085"/>
</dbReference>
<dbReference type="EMBL" id="CP058561">
    <property type="protein sequence ID" value="QUH31583.1"/>
    <property type="molecule type" value="Genomic_DNA"/>
</dbReference>
<keyword evidence="12 18" id="KW-0547">Nucleotide-binding</keyword>
<dbReference type="RefSeq" id="WP_212691556.1">
    <property type="nucleotide sequence ID" value="NZ_CP058561.1"/>
</dbReference>
<dbReference type="Pfam" id="PF24621">
    <property type="entry name" value="DHQS_C"/>
    <property type="match status" value="1"/>
</dbReference>
<dbReference type="PIRSF" id="PIRSF001455">
    <property type="entry name" value="DHQ_synth"/>
    <property type="match status" value="1"/>
</dbReference>
<evidence type="ECO:0000256" key="12">
    <source>
        <dbReference type="ARBA" id="ARBA00022741"/>
    </source>
</evidence>
<dbReference type="InterPro" id="IPR056179">
    <property type="entry name" value="DHQS_C"/>
</dbReference>
<keyword evidence="9 18" id="KW-0963">Cytoplasm</keyword>
<evidence type="ECO:0000256" key="9">
    <source>
        <dbReference type="ARBA" id="ARBA00022490"/>
    </source>
</evidence>
<evidence type="ECO:0000256" key="8">
    <source>
        <dbReference type="ARBA" id="ARBA00017684"/>
    </source>
</evidence>
<comment type="catalytic activity">
    <reaction evidence="1 18">
        <text>7-phospho-2-dehydro-3-deoxy-D-arabino-heptonate = 3-dehydroquinate + phosphate</text>
        <dbReference type="Rhea" id="RHEA:21968"/>
        <dbReference type="ChEBI" id="CHEBI:32364"/>
        <dbReference type="ChEBI" id="CHEBI:43474"/>
        <dbReference type="ChEBI" id="CHEBI:58394"/>
        <dbReference type="EC" id="4.2.3.4"/>
    </reaction>
</comment>
<feature type="binding site" evidence="18">
    <location>
        <position position="185"/>
    </location>
    <ligand>
        <name>Zn(2+)</name>
        <dbReference type="ChEBI" id="CHEBI:29105"/>
    </ligand>
</feature>
<proteinExistence type="inferred from homology"/>
<feature type="binding site" evidence="18">
    <location>
        <position position="152"/>
    </location>
    <ligand>
        <name>NAD(+)</name>
        <dbReference type="ChEBI" id="CHEBI:57540"/>
    </ligand>
</feature>
<comment type="cofactor">
    <cofactor evidence="3">
        <name>Zn(2+)</name>
        <dbReference type="ChEBI" id="CHEBI:29105"/>
    </cofactor>
</comment>
<dbReference type="Proteomes" id="UP000677305">
    <property type="component" value="Chromosome"/>
</dbReference>
<comment type="function">
    <text evidence="18">Catalyzes the conversion of 3-deoxy-D-arabino-heptulosonate 7-phosphate (DAHP) to dehydroquinate (DHQ).</text>
</comment>
<dbReference type="FunFam" id="3.40.50.1970:FF:000007">
    <property type="entry name" value="Pentafunctional AROM polypeptide"/>
    <property type="match status" value="1"/>
</dbReference>
<keyword evidence="11 18" id="KW-0479">Metal-binding</keyword>
<dbReference type="HAMAP" id="MF_00110">
    <property type="entry name" value="DHQ_synthase"/>
    <property type="match status" value="1"/>
</dbReference>
<name>A0A8J8SE57_9FIRM</name>
<comment type="pathway">
    <text evidence="5 18">Metabolic intermediate biosynthesis; chorismate biosynthesis; chorismate from D-erythrose 4-phosphate and phosphoenolpyruvate: step 2/7.</text>
</comment>
<dbReference type="GO" id="GO:0009423">
    <property type="term" value="P:chorismate biosynthetic process"/>
    <property type="evidence" value="ECO:0007669"/>
    <property type="project" value="UniProtKB-UniRule"/>
</dbReference>
<protein>
    <recommendedName>
        <fullName evidence="8 18">3-dehydroquinate synthase</fullName>
        <shortName evidence="18">DHQS</shortName>
        <ecNumber evidence="7 18">4.2.3.4</ecNumber>
    </recommendedName>
</protein>